<name>A0AAW7QYY5_9GAMM</name>
<gene>
    <name evidence="1" type="ORF">J6I90_09345</name>
</gene>
<dbReference type="EMBL" id="JAGGJB010000005">
    <property type="protein sequence ID" value="MDN7125083.1"/>
    <property type="molecule type" value="Genomic_DNA"/>
</dbReference>
<reference evidence="1 2" key="1">
    <citation type="submission" date="2021-03" db="EMBL/GenBank/DDBJ databases">
        <title>Pseudidiomarina terrestris, a new bacterium isolated from saline soil.</title>
        <authorList>
            <person name="Galisteo C."/>
            <person name="De La Haba R."/>
            <person name="Sanchez-Porro C."/>
            <person name="Ventosa A."/>
        </authorList>
    </citation>
    <scope>NUCLEOTIDE SEQUENCE [LARGE SCALE GENOMIC DNA]</scope>
    <source>
        <strain evidence="1 2">1APP75-32.1</strain>
    </source>
</reference>
<sequence>MELQLGDIVELYRFGGDFKKLKVGYALETITANRLDVGLVDWHAIDKLVSLISGGISSLDDLYAAETALRAIVFHDKIQEIRPSIKVQIINPGFANFIYNDSPNPQNRLPLQDSLTSSNHSVMLCGIDHLLGFGPQVDVKEYLSKREESIARKLLEEEEQRKAAGLPQPTFRLDMTIAPIEPVASGKEQFFSDIFLSSEDYINKFLAPLSTSGYAVYLGHPNTRIYYEKMRNYNAGEFFDVLDEHWAKHNHKLRRILDIPIPLFLSIILSRSSSRDSIAAEILFLKEEFSEARSQLWDLFDEADFRIYDTEIASRVLSDIEREAEAVIPHALKAHEFWFPLQFDWLGRAVEFEQLGLLKNAGNFIKTALPNQCIRLDAANITQKSLQSLELRGLLERFLSEQELAKIDANRR</sequence>
<dbReference type="Proteomes" id="UP001169492">
    <property type="component" value="Unassembled WGS sequence"/>
</dbReference>
<protein>
    <submittedName>
        <fullName evidence="1">Uncharacterized protein</fullName>
    </submittedName>
</protein>
<organism evidence="1 2">
    <name type="scientific">Pseudidiomarina terrestris</name>
    <dbReference type="NCBI Taxonomy" id="2820060"/>
    <lineage>
        <taxon>Bacteria</taxon>
        <taxon>Pseudomonadati</taxon>
        <taxon>Pseudomonadota</taxon>
        <taxon>Gammaproteobacteria</taxon>
        <taxon>Alteromonadales</taxon>
        <taxon>Idiomarinaceae</taxon>
        <taxon>Pseudidiomarina</taxon>
    </lineage>
</organism>
<proteinExistence type="predicted"/>
<dbReference type="AlphaFoldDB" id="A0AAW7QYY5"/>
<accession>A0AAW7QYY5</accession>
<evidence type="ECO:0000313" key="1">
    <source>
        <dbReference type="EMBL" id="MDN7125083.1"/>
    </source>
</evidence>
<dbReference type="RefSeq" id="WP_301774804.1">
    <property type="nucleotide sequence ID" value="NZ_JAGGJB010000005.1"/>
</dbReference>
<comment type="caution">
    <text evidence="1">The sequence shown here is derived from an EMBL/GenBank/DDBJ whole genome shotgun (WGS) entry which is preliminary data.</text>
</comment>
<evidence type="ECO:0000313" key="2">
    <source>
        <dbReference type="Proteomes" id="UP001169492"/>
    </source>
</evidence>